<keyword evidence="5" id="KW-1185">Reference proteome</keyword>
<dbReference type="PANTHER" id="PTHR47363:SF1">
    <property type="entry name" value="GLUCOKINASE"/>
    <property type="match status" value="1"/>
</dbReference>
<dbReference type="Proteomes" id="UP000249720">
    <property type="component" value="Unassembled WGS sequence"/>
</dbReference>
<accession>A0A2W7TI89</accession>
<reference evidence="4 5" key="1">
    <citation type="submission" date="2018-06" db="EMBL/GenBank/DDBJ databases">
        <title>Genomic Encyclopedia of Archaeal and Bacterial Type Strains, Phase II (KMG-II): from individual species to whole genera.</title>
        <authorList>
            <person name="Goeker M."/>
        </authorList>
    </citation>
    <scope>NUCLEOTIDE SEQUENCE [LARGE SCALE GENOMIC DNA]</scope>
    <source>
        <strain evidence="4 5">DSM 23241</strain>
    </source>
</reference>
<keyword evidence="2 4" id="KW-0418">Kinase</keyword>
<proteinExistence type="inferred from homology"/>
<sequence>MKPQLFLPIAFQHLATAPDNIIVLAGDIGGTKANMALFKVNGNGFTTLKEQRYSSKNYHSFQEILNDFLAGQPTPQRVCLSVAGPIIEGSVKFTNLSWEINAREISSLINNCPVAILNDLEATAYGLAALKPDEVHILHKGKDETPGNIGILAAGTGLGEAGMYFDGKAYHPFATEGGHSDFAPRTLQDIELMHFLLEKYPKHVSWERLLSGLGIENIWDFLTQREKKHCPSDVEATIVSATDKAAAISHAAAQGICPVCIEALALFNRYLSIEAANLILKFKATGGLYLAGGIAPKVLPLLKPEVWDDTFQNSGRMRQLLAEVTVYVVLNQQAPLLGAGYYAWLGMQ</sequence>
<evidence type="ECO:0000256" key="3">
    <source>
        <dbReference type="RuleBase" id="RU004046"/>
    </source>
</evidence>
<dbReference type="InterPro" id="IPR043129">
    <property type="entry name" value="ATPase_NBD"/>
</dbReference>
<dbReference type="CDD" id="cd24008">
    <property type="entry name" value="ASKHA_NBD_GLK"/>
    <property type="match status" value="1"/>
</dbReference>
<evidence type="ECO:0000313" key="5">
    <source>
        <dbReference type="Proteomes" id="UP000249720"/>
    </source>
</evidence>
<dbReference type="Gene3D" id="3.40.367.20">
    <property type="match status" value="1"/>
</dbReference>
<evidence type="ECO:0000313" key="4">
    <source>
        <dbReference type="EMBL" id="PZX62952.1"/>
    </source>
</evidence>
<evidence type="ECO:0000256" key="1">
    <source>
        <dbReference type="ARBA" id="ARBA00022679"/>
    </source>
</evidence>
<protein>
    <submittedName>
        <fullName evidence="4">Glucokinase</fullName>
    </submittedName>
</protein>
<dbReference type="OrthoDB" id="9800595at2"/>
<dbReference type="Gene3D" id="3.30.420.40">
    <property type="match status" value="1"/>
</dbReference>
<dbReference type="SUPFAM" id="SSF53067">
    <property type="entry name" value="Actin-like ATPase domain"/>
    <property type="match status" value="1"/>
</dbReference>
<keyword evidence="1" id="KW-0808">Transferase</keyword>
<dbReference type="EMBL" id="QKZV01000004">
    <property type="protein sequence ID" value="PZX62952.1"/>
    <property type="molecule type" value="Genomic_DNA"/>
</dbReference>
<dbReference type="InterPro" id="IPR003836">
    <property type="entry name" value="Glucokinase"/>
</dbReference>
<dbReference type="RefSeq" id="WP_111295108.1">
    <property type="nucleotide sequence ID" value="NZ_QKZV01000004.1"/>
</dbReference>
<dbReference type="PANTHER" id="PTHR47363">
    <property type="entry name" value="GLUCOKINASE"/>
    <property type="match status" value="1"/>
</dbReference>
<dbReference type="NCBIfam" id="TIGR00749">
    <property type="entry name" value="glk"/>
    <property type="match status" value="1"/>
</dbReference>
<comment type="caution">
    <text evidence="4">The sequence shown here is derived from an EMBL/GenBank/DDBJ whole genome shotgun (WGS) entry which is preliminary data.</text>
</comment>
<name>A0A2W7TI89_9BACT</name>
<dbReference type="AlphaFoldDB" id="A0A2W7TI89"/>
<dbReference type="GO" id="GO:0005524">
    <property type="term" value="F:ATP binding"/>
    <property type="evidence" value="ECO:0007669"/>
    <property type="project" value="InterPro"/>
</dbReference>
<comment type="similarity">
    <text evidence="3">Belongs to the bacterial glucokinase family.</text>
</comment>
<organism evidence="4 5">
    <name type="scientific">Hydrotalea sandarakina</name>
    <dbReference type="NCBI Taxonomy" id="1004304"/>
    <lineage>
        <taxon>Bacteria</taxon>
        <taxon>Pseudomonadati</taxon>
        <taxon>Bacteroidota</taxon>
        <taxon>Chitinophagia</taxon>
        <taxon>Chitinophagales</taxon>
        <taxon>Chitinophagaceae</taxon>
        <taxon>Hydrotalea</taxon>
    </lineage>
</organism>
<evidence type="ECO:0000256" key="2">
    <source>
        <dbReference type="ARBA" id="ARBA00022777"/>
    </source>
</evidence>
<dbReference type="GO" id="GO:0004340">
    <property type="term" value="F:glucokinase activity"/>
    <property type="evidence" value="ECO:0007669"/>
    <property type="project" value="InterPro"/>
</dbReference>
<dbReference type="GO" id="GO:0006096">
    <property type="term" value="P:glycolytic process"/>
    <property type="evidence" value="ECO:0007669"/>
    <property type="project" value="InterPro"/>
</dbReference>
<dbReference type="Pfam" id="PF02685">
    <property type="entry name" value="Glucokinase"/>
    <property type="match status" value="1"/>
</dbReference>
<dbReference type="GO" id="GO:0005536">
    <property type="term" value="F:D-glucose binding"/>
    <property type="evidence" value="ECO:0007669"/>
    <property type="project" value="InterPro"/>
</dbReference>
<gene>
    <name evidence="4" type="ORF">LX80_01647</name>
</gene>